<accession>A0A1H1TMC9</accession>
<dbReference type="EMBL" id="LT629750">
    <property type="protein sequence ID" value="SDS61400.1"/>
    <property type="molecule type" value="Genomic_DNA"/>
</dbReference>
<name>A0A1H1TMC9_9BRAD</name>
<feature type="chain" id="PRO_5009261349" evidence="1">
    <location>
        <begin position="32"/>
        <end position="167"/>
    </location>
</feature>
<feature type="signal peptide" evidence="1">
    <location>
        <begin position="1"/>
        <end position="31"/>
    </location>
</feature>
<gene>
    <name evidence="2" type="ORF">SAMN05444158_2608</name>
</gene>
<reference evidence="3" key="1">
    <citation type="submission" date="2016-10" db="EMBL/GenBank/DDBJ databases">
        <authorList>
            <person name="Varghese N."/>
            <person name="Submissions S."/>
        </authorList>
    </citation>
    <scope>NUCLEOTIDE SEQUENCE [LARGE SCALE GENOMIC DNA]</scope>
    <source>
        <strain evidence="3">GAS369</strain>
    </source>
</reference>
<sequence length="167" mass="17298">MKLLVSSLFGQAIKAATVGAALMLSISAGHAQSSSPFAGFDGAWSGNGTVALSDGTTERIRCKADYKVNGSGLGLKQSLHCASDSYKFDLSSDVTSQGDRISGNWSEASRNIFGNLQGTAGGGQIEVFVEANGFAANLTLRTSGNRQTVQISSKGEIRGVNITMVKS</sequence>
<evidence type="ECO:0000313" key="3">
    <source>
        <dbReference type="Proteomes" id="UP000243904"/>
    </source>
</evidence>
<protein>
    <submittedName>
        <fullName evidence="2">Uncharacterized protein</fullName>
    </submittedName>
</protein>
<proteinExistence type="predicted"/>
<dbReference type="RefSeq" id="WP_146687508.1">
    <property type="nucleotide sequence ID" value="NZ_LT629750.1"/>
</dbReference>
<dbReference type="AlphaFoldDB" id="A0A1H1TMC9"/>
<evidence type="ECO:0000256" key="1">
    <source>
        <dbReference type="SAM" id="SignalP"/>
    </source>
</evidence>
<dbReference type="Proteomes" id="UP000243904">
    <property type="component" value="Chromosome I"/>
</dbReference>
<evidence type="ECO:0000313" key="2">
    <source>
        <dbReference type="EMBL" id="SDS61400.1"/>
    </source>
</evidence>
<organism evidence="2 3">
    <name type="scientific">Bradyrhizobium canariense</name>
    <dbReference type="NCBI Taxonomy" id="255045"/>
    <lineage>
        <taxon>Bacteria</taxon>
        <taxon>Pseudomonadati</taxon>
        <taxon>Pseudomonadota</taxon>
        <taxon>Alphaproteobacteria</taxon>
        <taxon>Hyphomicrobiales</taxon>
        <taxon>Nitrobacteraceae</taxon>
        <taxon>Bradyrhizobium</taxon>
    </lineage>
</organism>
<keyword evidence="1" id="KW-0732">Signal</keyword>
<keyword evidence="3" id="KW-1185">Reference proteome</keyword>